<dbReference type="InterPro" id="IPR050072">
    <property type="entry name" value="Peptidase_M20A"/>
</dbReference>
<accession>A0A6J6Q897</accession>
<name>A0A6J6Q897_9ZZZZ</name>
<dbReference type="GO" id="GO:0016787">
    <property type="term" value="F:hydrolase activity"/>
    <property type="evidence" value="ECO:0007669"/>
    <property type="project" value="UniProtKB-KW"/>
</dbReference>
<sequence length="380" mass="40423">MTGLADPTRLRDTTLALVEIPSPTGDTAEVAHAYAALLAEVGMEVEVLTEPFPKTPIVIGTLKGDRPGPRFVFSGHLDTVPIDHAPPYIDGDRIYGRGSTDMKGPCACAAEAVRVISSTGQSFSGEIVIVAIGLHEAPGGRGEDLTWLLHERGFTADMAVVCELSAHDVAVAHMGQATVEITVSRPGDATHELRTPAGTPNPIHGAARVVDAVKARNEELSATTYPWVGPETYFIGEIHGGDFYNRFPNSCRIVGTRRWAPGNTIEAVRAEYDALLAKVAEETGLEITLDLKLVRGAYSIDENAPLLKALQEAYKDVTGDDLKPVGIKTVADGAMFSAAGIPTVYHGPFGEGAHGDVEYITVGELVRATEVYLSMIGKLL</sequence>
<evidence type="ECO:0000259" key="3">
    <source>
        <dbReference type="Pfam" id="PF07687"/>
    </source>
</evidence>
<dbReference type="PANTHER" id="PTHR43808">
    <property type="entry name" value="ACETYLORNITHINE DEACETYLASE"/>
    <property type="match status" value="1"/>
</dbReference>
<gene>
    <name evidence="4" type="ORF">UFOPK2399_01644</name>
</gene>
<keyword evidence="2" id="KW-0378">Hydrolase</keyword>
<dbReference type="Pfam" id="PF01546">
    <property type="entry name" value="Peptidase_M20"/>
    <property type="match status" value="1"/>
</dbReference>
<organism evidence="4">
    <name type="scientific">freshwater metagenome</name>
    <dbReference type="NCBI Taxonomy" id="449393"/>
    <lineage>
        <taxon>unclassified sequences</taxon>
        <taxon>metagenomes</taxon>
        <taxon>ecological metagenomes</taxon>
    </lineage>
</organism>
<evidence type="ECO:0000256" key="1">
    <source>
        <dbReference type="ARBA" id="ARBA00022723"/>
    </source>
</evidence>
<evidence type="ECO:0000313" key="4">
    <source>
        <dbReference type="EMBL" id="CAB4705623.1"/>
    </source>
</evidence>
<dbReference type="InterPro" id="IPR002933">
    <property type="entry name" value="Peptidase_M20"/>
</dbReference>
<dbReference type="GO" id="GO:0046872">
    <property type="term" value="F:metal ion binding"/>
    <property type="evidence" value="ECO:0007669"/>
    <property type="project" value="UniProtKB-KW"/>
</dbReference>
<reference evidence="4" key="1">
    <citation type="submission" date="2020-05" db="EMBL/GenBank/DDBJ databases">
        <authorList>
            <person name="Chiriac C."/>
            <person name="Salcher M."/>
            <person name="Ghai R."/>
            <person name="Kavagutti S V."/>
        </authorList>
    </citation>
    <scope>NUCLEOTIDE SEQUENCE</scope>
</reference>
<dbReference type="AlphaFoldDB" id="A0A6J6Q897"/>
<dbReference type="Gene3D" id="3.40.630.10">
    <property type="entry name" value="Zn peptidases"/>
    <property type="match status" value="2"/>
</dbReference>
<feature type="domain" description="Peptidase M20 dimerisation" evidence="3">
    <location>
        <begin position="171"/>
        <end position="282"/>
    </location>
</feature>
<proteinExistence type="predicted"/>
<dbReference type="PANTHER" id="PTHR43808:SF25">
    <property type="entry name" value="PEPTIDASE M20 DIMERISATION DOMAIN-CONTAINING PROTEIN"/>
    <property type="match status" value="1"/>
</dbReference>
<evidence type="ECO:0000256" key="2">
    <source>
        <dbReference type="ARBA" id="ARBA00022801"/>
    </source>
</evidence>
<dbReference type="InterPro" id="IPR011650">
    <property type="entry name" value="Peptidase_M20_dimer"/>
</dbReference>
<dbReference type="InterPro" id="IPR036264">
    <property type="entry name" value="Bact_exopeptidase_dim_dom"/>
</dbReference>
<protein>
    <submittedName>
        <fullName evidence="4">Unannotated protein</fullName>
    </submittedName>
</protein>
<dbReference type="SUPFAM" id="SSF55031">
    <property type="entry name" value="Bacterial exopeptidase dimerisation domain"/>
    <property type="match status" value="1"/>
</dbReference>
<dbReference type="SUPFAM" id="SSF53187">
    <property type="entry name" value="Zn-dependent exopeptidases"/>
    <property type="match status" value="1"/>
</dbReference>
<dbReference type="Pfam" id="PF07687">
    <property type="entry name" value="M20_dimer"/>
    <property type="match status" value="1"/>
</dbReference>
<dbReference type="EMBL" id="CAEZXP010000006">
    <property type="protein sequence ID" value="CAB4705623.1"/>
    <property type="molecule type" value="Genomic_DNA"/>
</dbReference>
<keyword evidence="1" id="KW-0479">Metal-binding</keyword>